<keyword evidence="3" id="KW-1185">Reference proteome</keyword>
<gene>
    <name evidence="2" type="ORF">QYM36_009476</name>
</gene>
<dbReference type="EMBL" id="JAVRJZ010000014">
    <property type="protein sequence ID" value="KAK2713615.1"/>
    <property type="molecule type" value="Genomic_DNA"/>
</dbReference>
<evidence type="ECO:0000313" key="3">
    <source>
        <dbReference type="Proteomes" id="UP001187531"/>
    </source>
</evidence>
<feature type="region of interest" description="Disordered" evidence="1">
    <location>
        <begin position="1"/>
        <end position="63"/>
    </location>
</feature>
<organism evidence="2 3">
    <name type="scientific">Artemia franciscana</name>
    <name type="common">Brine shrimp</name>
    <name type="synonym">Artemia sanfranciscana</name>
    <dbReference type="NCBI Taxonomy" id="6661"/>
    <lineage>
        <taxon>Eukaryota</taxon>
        <taxon>Metazoa</taxon>
        <taxon>Ecdysozoa</taxon>
        <taxon>Arthropoda</taxon>
        <taxon>Crustacea</taxon>
        <taxon>Branchiopoda</taxon>
        <taxon>Anostraca</taxon>
        <taxon>Artemiidae</taxon>
        <taxon>Artemia</taxon>
    </lineage>
</organism>
<sequence length="83" mass="9313">MVALSASYGSAQPNPQKEPLRPQEEMTNYLISTSDAIPRSHERPLREQDCSTPKTPKLAKPKPYNSVCYDGIQHWSEAVADKK</sequence>
<proteinExistence type="predicted"/>
<feature type="compositionally biased region" description="Low complexity" evidence="1">
    <location>
        <begin position="52"/>
        <end position="63"/>
    </location>
</feature>
<dbReference type="Proteomes" id="UP001187531">
    <property type="component" value="Unassembled WGS sequence"/>
</dbReference>
<reference evidence="2" key="1">
    <citation type="submission" date="2023-07" db="EMBL/GenBank/DDBJ databases">
        <title>Chromosome-level genome assembly of Artemia franciscana.</title>
        <authorList>
            <person name="Jo E."/>
        </authorList>
    </citation>
    <scope>NUCLEOTIDE SEQUENCE</scope>
    <source>
        <tissue evidence="2">Whole body</tissue>
    </source>
</reference>
<dbReference type="AlphaFoldDB" id="A0AA88HQ97"/>
<name>A0AA88HQ97_ARTSF</name>
<feature type="compositionally biased region" description="Basic and acidic residues" evidence="1">
    <location>
        <begin position="38"/>
        <end position="49"/>
    </location>
</feature>
<accession>A0AA88HQ97</accession>
<feature type="compositionally biased region" description="Polar residues" evidence="1">
    <location>
        <begin position="25"/>
        <end position="35"/>
    </location>
</feature>
<protein>
    <submittedName>
        <fullName evidence="2">Uncharacterized protein</fullName>
    </submittedName>
</protein>
<comment type="caution">
    <text evidence="2">The sequence shown here is derived from an EMBL/GenBank/DDBJ whole genome shotgun (WGS) entry which is preliminary data.</text>
</comment>
<evidence type="ECO:0000313" key="2">
    <source>
        <dbReference type="EMBL" id="KAK2713615.1"/>
    </source>
</evidence>
<evidence type="ECO:0000256" key="1">
    <source>
        <dbReference type="SAM" id="MobiDB-lite"/>
    </source>
</evidence>